<organism evidence="1 2">
    <name type="scientific">Massilia antarctica</name>
    <dbReference type="NCBI Taxonomy" id="2765360"/>
    <lineage>
        <taxon>Bacteria</taxon>
        <taxon>Pseudomonadati</taxon>
        <taxon>Pseudomonadota</taxon>
        <taxon>Betaproteobacteria</taxon>
        <taxon>Burkholderiales</taxon>
        <taxon>Oxalobacteraceae</taxon>
        <taxon>Telluria group</taxon>
        <taxon>Massilia</taxon>
    </lineage>
</organism>
<dbReference type="RefSeq" id="WP_206092017.1">
    <property type="nucleotide sequence ID" value="NZ_CP065053.1"/>
</dbReference>
<protein>
    <submittedName>
        <fullName evidence="1">Uncharacterized protein</fullName>
    </submittedName>
</protein>
<sequence length="131" mass="14569">MATMNFLFRKPQFPIIIDTGSGLIGAKSWAACKKQLTTVTFADMTPRDVIDATVEAFFLLPEHMVFSPLTLKKRWTKAAIIKLYNSQKGPGRPEYPTNSLGNKSLENVFGDIVELLTAPRKVDGAVEHTTR</sequence>
<proteinExistence type="predicted"/>
<gene>
    <name evidence="1" type="ORF">IV454_14515</name>
</gene>
<dbReference type="EMBL" id="CP065053">
    <property type="protein sequence ID" value="QPI52590.1"/>
    <property type="molecule type" value="Genomic_DNA"/>
</dbReference>
<name>A0AA48WH19_9BURK</name>
<reference evidence="1 2" key="1">
    <citation type="submission" date="2020-11" db="EMBL/GenBank/DDBJ databases">
        <authorList>
            <person name="Sun Q."/>
        </authorList>
    </citation>
    <scope>NUCLEOTIDE SEQUENCE [LARGE SCALE GENOMIC DNA]</scope>
    <source>
        <strain evidence="1 2">P8398</strain>
    </source>
</reference>
<evidence type="ECO:0000313" key="1">
    <source>
        <dbReference type="EMBL" id="QPI52590.1"/>
    </source>
</evidence>
<keyword evidence="2" id="KW-1185">Reference proteome</keyword>
<accession>A0AA48WH19</accession>
<evidence type="ECO:0000313" key="2">
    <source>
        <dbReference type="Proteomes" id="UP000662888"/>
    </source>
</evidence>
<dbReference type="Proteomes" id="UP000662888">
    <property type="component" value="Chromosome"/>
</dbReference>